<evidence type="ECO:0000313" key="1">
    <source>
        <dbReference type="EMBL" id="SVB85343.1"/>
    </source>
</evidence>
<organism evidence="1">
    <name type="scientific">marine metagenome</name>
    <dbReference type="NCBI Taxonomy" id="408172"/>
    <lineage>
        <taxon>unclassified sequences</taxon>
        <taxon>metagenomes</taxon>
        <taxon>ecological metagenomes</taxon>
    </lineage>
</organism>
<accession>A0A382HF52</accession>
<dbReference type="AlphaFoldDB" id="A0A382HF52"/>
<name>A0A382HF52_9ZZZZ</name>
<protein>
    <submittedName>
        <fullName evidence="1">Uncharacterized protein</fullName>
    </submittedName>
</protein>
<reference evidence="1" key="1">
    <citation type="submission" date="2018-05" db="EMBL/GenBank/DDBJ databases">
        <authorList>
            <person name="Lanie J.A."/>
            <person name="Ng W.-L."/>
            <person name="Kazmierczak K.M."/>
            <person name="Andrzejewski T.M."/>
            <person name="Davidsen T.M."/>
            <person name="Wayne K.J."/>
            <person name="Tettelin H."/>
            <person name="Glass J.I."/>
            <person name="Rusch D."/>
            <person name="Podicherti R."/>
            <person name="Tsui H.-C.T."/>
            <person name="Winkler M.E."/>
        </authorList>
    </citation>
    <scope>NUCLEOTIDE SEQUENCE</scope>
</reference>
<dbReference type="EMBL" id="UINC01060634">
    <property type="protein sequence ID" value="SVB85343.1"/>
    <property type="molecule type" value="Genomic_DNA"/>
</dbReference>
<gene>
    <name evidence="1" type="ORF">METZ01_LOCUS238197</name>
</gene>
<proteinExistence type="predicted"/>
<sequence length="31" mass="3692">MDYPDCRCPPDYETVISRTLSMENEEKEVKI</sequence>